<dbReference type="InterPro" id="IPR014710">
    <property type="entry name" value="RmlC-like_jellyroll"/>
</dbReference>
<name>A0A9D2CYC3_9FIRM</name>
<dbReference type="Gene3D" id="2.60.120.10">
    <property type="entry name" value="Jelly Rolls"/>
    <property type="match status" value="1"/>
</dbReference>
<dbReference type="EMBL" id="DXCL01000012">
    <property type="protein sequence ID" value="HIZ03086.1"/>
    <property type="molecule type" value="Genomic_DNA"/>
</dbReference>
<dbReference type="AlphaFoldDB" id="A0A9D2CYC3"/>
<dbReference type="Proteomes" id="UP000824132">
    <property type="component" value="Unassembled WGS sequence"/>
</dbReference>
<evidence type="ECO:0000313" key="1">
    <source>
        <dbReference type="EMBL" id="HIZ03086.1"/>
    </source>
</evidence>
<accession>A0A9D2CYC3</accession>
<organism evidence="1 2">
    <name type="scientific">Candidatus Borkfalkia avistercoris</name>
    <dbReference type="NCBI Taxonomy" id="2838504"/>
    <lineage>
        <taxon>Bacteria</taxon>
        <taxon>Bacillati</taxon>
        <taxon>Bacillota</taxon>
        <taxon>Clostridia</taxon>
        <taxon>Christensenellales</taxon>
        <taxon>Christensenellaceae</taxon>
        <taxon>Candidatus Borkfalkia</taxon>
    </lineage>
</organism>
<gene>
    <name evidence="1" type="ORF">H9727_02245</name>
</gene>
<sequence>MNIIKMAGGARRQEESGFTFSDKKVQGASVGRKGDELYIISPRRFKLYTEGTETVHVLSGSGYIKWKRGEIPFAEGDAVLAEAPGEYEVNGACTFIVTKAPQDLG</sequence>
<comment type="caution">
    <text evidence="1">The sequence shown here is derived from an EMBL/GenBank/DDBJ whole genome shotgun (WGS) entry which is preliminary data.</text>
</comment>
<evidence type="ECO:0000313" key="2">
    <source>
        <dbReference type="Proteomes" id="UP000824132"/>
    </source>
</evidence>
<reference evidence="1" key="1">
    <citation type="journal article" date="2021" name="PeerJ">
        <title>Extensive microbial diversity within the chicken gut microbiome revealed by metagenomics and culture.</title>
        <authorList>
            <person name="Gilroy R."/>
            <person name="Ravi A."/>
            <person name="Getino M."/>
            <person name="Pursley I."/>
            <person name="Horton D.L."/>
            <person name="Alikhan N.F."/>
            <person name="Baker D."/>
            <person name="Gharbi K."/>
            <person name="Hall N."/>
            <person name="Watson M."/>
            <person name="Adriaenssens E.M."/>
            <person name="Foster-Nyarko E."/>
            <person name="Jarju S."/>
            <person name="Secka A."/>
            <person name="Antonio M."/>
            <person name="Oren A."/>
            <person name="Chaudhuri R.R."/>
            <person name="La Ragione R."/>
            <person name="Hildebrand F."/>
            <person name="Pallen M.J."/>
        </authorList>
    </citation>
    <scope>NUCLEOTIDE SEQUENCE</scope>
    <source>
        <strain evidence="1">CHK187-5294</strain>
    </source>
</reference>
<protein>
    <submittedName>
        <fullName evidence="1">Uncharacterized protein</fullName>
    </submittedName>
</protein>
<reference evidence="1" key="2">
    <citation type="submission" date="2021-04" db="EMBL/GenBank/DDBJ databases">
        <authorList>
            <person name="Gilroy R."/>
        </authorList>
    </citation>
    <scope>NUCLEOTIDE SEQUENCE</scope>
    <source>
        <strain evidence="1">CHK187-5294</strain>
    </source>
</reference>
<proteinExistence type="predicted"/>